<keyword evidence="7 19" id="KW-0732">Signal</keyword>
<proteinExistence type="predicted"/>
<evidence type="ECO:0000256" key="3">
    <source>
        <dbReference type="ARBA" id="ARBA00022527"/>
    </source>
</evidence>
<dbReference type="GO" id="GO:0005524">
    <property type="term" value="F:ATP binding"/>
    <property type="evidence" value="ECO:0007669"/>
    <property type="project" value="UniProtKB-KW"/>
</dbReference>
<evidence type="ECO:0000256" key="6">
    <source>
        <dbReference type="ARBA" id="ARBA00022692"/>
    </source>
</evidence>
<dbReference type="Pfam" id="PF00069">
    <property type="entry name" value="Pkinase"/>
    <property type="match status" value="1"/>
</dbReference>
<comment type="catalytic activity">
    <reaction evidence="16">
        <text>L-seryl-[protein] + ATP = O-phospho-L-seryl-[protein] + ADP + H(+)</text>
        <dbReference type="Rhea" id="RHEA:17989"/>
        <dbReference type="Rhea" id="RHEA-COMP:9863"/>
        <dbReference type="Rhea" id="RHEA-COMP:11604"/>
        <dbReference type="ChEBI" id="CHEBI:15378"/>
        <dbReference type="ChEBI" id="CHEBI:29999"/>
        <dbReference type="ChEBI" id="CHEBI:30616"/>
        <dbReference type="ChEBI" id="CHEBI:83421"/>
        <dbReference type="ChEBI" id="CHEBI:456216"/>
        <dbReference type="EC" id="2.7.11.1"/>
    </reaction>
</comment>
<dbReference type="GO" id="GO:0004674">
    <property type="term" value="F:protein serine/threonine kinase activity"/>
    <property type="evidence" value="ECO:0007669"/>
    <property type="project" value="UniProtKB-KW"/>
</dbReference>
<evidence type="ECO:0000256" key="12">
    <source>
        <dbReference type="ARBA" id="ARBA00022989"/>
    </source>
</evidence>
<keyword evidence="8" id="KW-0677">Repeat</keyword>
<evidence type="ECO:0000256" key="14">
    <source>
        <dbReference type="ARBA" id="ARBA00023180"/>
    </source>
</evidence>
<evidence type="ECO:0000256" key="17">
    <source>
        <dbReference type="SAM" id="MobiDB-lite"/>
    </source>
</evidence>
<comment type="catalytic activity">
    <reaction evidence="15">
        <text>L-threonyl-[protein] + ATP = O-phospho-L-threonyl-[protein] + ADP + H(+)</text>
        <dbReference type="Rhea" id="RHEA:46608"/>
        <dbReference type="Rhea" id="RHEA-COMP:11060"/>
        <dbReference type="Rhea" id="RHEA-COMP:11605"/>
        <dbReference type="ChEBI" id="CHEBI:15378"/>
        <dbReference type="ChEBI" id="CHEBI:30013"/>
        <dbReference type="ChEBI" id="CHEBI:30616"/>
        <dbReference type="ChEBI" id="CHEBI:61977"/>
        <dbReference type="ChEBI" id="CHEBI:456216"/>
        <dbReference type="EC" id="2.7.11.1"/>
    </reaction>
</comment>
<dbReference type="PROSITE" id="PS00108">
    <property type="entry name" value="PROTEIN_KINASE_ST"/>
    <property type="match status" value="1"/>
</dbReference>
<keyword evidence="14" id="KW-0325">Glycoprotein</keyword>
<keyword evidence="22" id="KW-0675">Receptor</keyword>
<dbReference type="InterPro" id="IPR011009">
    <property type="entry name" value="Kinase-like_dom_sf"/>
</dbReference>
<feature type="domain" description="Protein kinase" evidence="20">
    <location>
        <begin position="359"/>
        <end position="503"/>
    </location>
</feature>
<dbReference type="InterPro" id="IPR038408">
    <property type="entry name" value="GNK2_sf"/>
</dbReference>
<keyword evidence="6 18" id="KW-0812">Transmembrane</keyword>
<dbReference type="PANTHER" id="PTHR27002:SF1040">
    <property type="entry name" value="OS07G0538400 PROTEIN"/>
    <property type="match status" value="1"/>
</dbReference>
<dbReference type="InterPro" id="IPR008271">
    <property type="entry name" value="Ser/Thr_kinase_AS"/>
</dbReference>
<dbReference type="FunFam" id="3.30.430.20:FF:000002">
    <property type="entry name" value="Cysteine-rich receptor-like protein kinase 10"/>
    <property type="match status" value="1"/>
</dbReference>
<feature type="domain" description="Gnk2-homologous" evidence="21">
    <location>
        <begin position="149"/>
        <end position="257"/>
    </location>
</feature>
<dbReference type="Pfam" id="PF01657">
    <property type="entry name" value="Stress-antifung"/>
    <property type="match status" value="2"/>
</dbReference>
<dbReference type="Gene3D" id="3.30.200.20">
    <property type="entry name" value="Phosphorylase Kinase, domain 1"/>
    <property type="match status" value="1"/>
</dbReference>
<dbReference type="EC" id="2.7.11.1" evidence="2"/>
<feature type="signal peptide" evidence="19">
    <location>
        <begin position="1"/>
        <end position="21"/>
    </location>
</feature>
<protein>
    <recommendedName>
        <fullName evidence="2">non-specific serine/threonine protein kinase</fullName>
        <ecNumber evidence="2">2.7.11.1</ecNumber>
    </recommendedName>
</protein>
<keyword evidence="4" id="KW-0597">Phosphoprotein</keyword>
<evidence type="ECO:0000256" key="5">
    <source>
        <dbReference type="ARBA" id="ARBA00022679"/>
    </source>
</evidence>
<keyword evidence="3" id="KW-0723">Serine/threonine-protein kinase</keyword>
<feature type="non-terminal residue" evidence="22">
    <location>
        <position position="1"/>
    </location>
</feature>
<feature type="domain" description="Gnk2-homologous" evidence="21">
    <location>
        <begin position="40"/>
        <end position="143"/>
    </location>
</feature>
<evidence type="ECO:0000256" key="4">
    <source>
        <dbReference type="ARBA" id="ARBA00022553"/>
    </source>
</evidence>
<dbReference type="CDD" id="cd23509">
    <property type="entry name" value="Gnk2-like"/>
    <property type="match status" value="2"/>
</dbReference>
<evidence type="ECO:0000256" key="8">
    <source>
        <dbReference type="ARBA" id="ARBA00022737"/>
    </source>
</evidence>
<evidence type="ECO:0000256" key="13">
    <source>
        <dbReference type="ARBA" id="ARBA00023136"/>
    </source>
</evidence>
<evidence type="ECO:0000256" key="10">
    <source>
        <dbReference type="ARBA" id="ARBA00022777"/>
    </source>
</evidence>
<evidence type="ECO:0000259" key="20">
    <source>
        <dbReference type="PROSITE" id="PS50011"/>
    </source>
</evidence>
<name>A0A1D1Z9Z1_9ARAE</name>
<dbReference type="SMART" id="SM00220">
    <property type="entry name" value="S_TKc"/>
    <property type="match status" value="1"/>
</dbReference>
<dbReference type="SUPFAM" id="SSF56112">
    <property type="entry name" value="Protein kinase-like (PK-like)"/>
    <property type="match status" value="1"/>
</dbReference>
<sequence length="503" mass="55537">VFLSLQLVGTMCLLLPSLIRHLSSVFLLSCALLFPAGRPDPLKLYCPFTADYTTNSTFHSNLNAILSSLSSRGPLTGFSNDTTGAGPDTVYGLSLCRGDVDAEKCQDCLNTAVGDVRTGRCRYRKTPAVLYDECLLRYSERSFFSTVDTSPPLTIINPNNASEPEQFGRALAGLMGELTAAASYGGRGRMFDVGEERLNGTSRSLYGLVQCSRDLSGDQCSECLNGSVARLQECCGWMEGGRVFGLSCFSRFELFKFFQDSDAGGMPAPPPPPTGRAPPASPPTAQVSPPAASKKKNRRSIVVVIVVLPTLVALLVGISIYIWMNRRKTRAHSLEDIKTRHDESMSFDLRTLRIATNNFSYENKLGEGGFGPVYKGVLPNGDQIAIKKLSRSSPQGLEELRNEIVLVAKLQHRNLVRLLGYCLEEHANLLVYEYLPNKSLDKILFDLEKAKQLNWEKRYKIIEGIARGLLYLHQDSRLRVIHRDLKAGNILLDGEVNPKISDF</sequence>
<accession>A0A1D1Z9Z1</accession>
<evidence type="ECO:0000256" key="1">
    <source>
        <dbReference type="ARBA" id="ARBA00004167"/>
    </source>
</evidence>
<dbReference type="FunFam" id="1.10.510.10:FF:001023">
    <property type="entry name" value="Os07g0541700 protein"/>
    <property type="match status" value="1"/>
</dbReference>
<feature type="non-terminal residue" evidence="22">
    <location>
        <position position="503"/>
    </location>
</feature>
<gene>
    <name evidence="22" type="primary">CRK25_11</name>
    <name evidence="22" type="ORF">g.79370</name>
</gene>
<evidence type="ECO:0000256" key="15">
    <source>
        <dbReference type="ARBA" id="ARBA00047899"/>
    </source>
</evidence>
<keyword evidence="11" id="KW-0067">ATP-binding</keyword>
<dbReference type="Gene3D" id="3.30.430.20">
    <property type="entry name" value="Gnk2 domain, C-X8-C-X2-C motif"/>
    <property type="match status" value="2"/>
</dbReference>
<dbReference type="EMBL" id="GDJX01004223">
    <property type="protein sequence ID" value="JAT63713.1"/>
    <property type="molecule type" value="Transcribed_RNA"/>
</dbReference>
<evidence type="ECO:0000256" key="7">
    <source>
        <dbReference type="ARBA" id="ARBA00022729"/>
    </source>
</evidence>
<feature type="chain" id="PRO_5008900848" description="non-specific serine/threonine protein kinase" evidence="19">
    <location>
        <begin position="22"/>
        <end position="503"/>
    </location>
</feature>
<evidence type="ECO:0000256" key="9">
    <source>
        <dbReference type="ARBA" id="ARBA00022741"/>
    </source>
</evidence>
<evidence type="ECO:0000256" key="16">
    <source>
        <dbReference type="ARBA" id="ARBA00048679"/>
    </source>
</evidence>
<evidence type="ECO:0000256" key="18">
    <source>
        <dbReference type="SAM" id="Phobius"/>
    </source>
</evidence>
<dbReference type="PROSITE" id="PS51473">
    <property type="entry name" value="GNK2"/>
    <property type="match status" value="2"/>
</dbReference>
<organism evidence="22">
    <name type="scientific">Anthurium amnicola</name>
    <dbReference type="NCBI Taxonomy" id="1678845"/>
    <lineage>
        <taxon>Eukaryota</taxon>
        <taxon>Viridiplantae</taxon>
        <taxon>Streptophyta</taxon>
        <taxon>Embryophyta</taxon>
        <taxon>Tracheophyta</taxon>
        <taxon>Spermatophyta</taxon>
        <taxon>Magnoliopsida</taxon>
        <taxon>Liliopsida</taxon>
        <taxon>Araceae</taxon>
        <taxon>Pothoideae</taxon>
        <taxon>Potheae</taxon>
        <taxon>Anthurium</taxon>
    </lineage>
</organism>
<evidence type="ECO:0000256" key="2">
    <source>
        <dbReference type="ARBA" id="ARBA00012513"/>
    </source>
</evidence>
<keyword evidence="5" id="KW-0808">Transferase</keyword>
<feature type="transmembrane region" description="Helical" evidence="18">
    <location>
        <begin position="301"/>
        <end position="324"/>
    </location>
</feature>
<evidence type="ECO:0000313" key="22">
    <source>
        <dbReference type="EMBL" id="JAT63713.1"/>
    </source>
</evidence>
<dbReference type="PANTHER" id="PTHR27002">
    <property type="entry name" value="RECEPTOR-LIKE SERINE/THREONINE-PROTEIN KINASE SD1-8"/>
    <property type="match status" value="1"/>
</dbReference>
<feature type="region of interest" description="Disordered" evidence="17">
    <location>
        <begin position="263"/>
        <end position="293"/>
    </location>
</feature>
<dbReference type="GO" id="GO:0005886">
    <property type="term" value="C:plasma membrane"/>
    <property type="evidence" value="ECO:0007669"/>
    <property type="project" value="TreeGrafter"/>
</dbReference>
<evidence type="ECO:0000256" key="19">
    <source>
        <dbReference type="SAM" id="SignalP"/>
    </source>
</evidence>
<dbReference type="AlphaFoldDB" id="A0A1D1Z9Z1"/>
<comment type="subcellular location">
    <subcellularLocation>
        <location evidence="1">Membrane</location>
        <topology evidence="1">Single-pass membrane protein</topology>
    </subcellularLocation>
</comment>
<dbReference type="FunFam" id="3.30.200.20:FF:000142">
    <property type="entry name" value="Cysteine-rich receptor-like protein kinase 10"/>
    <property type="match status" value="1"/>
</dbReference>
<evidence type="ECO:0000259" key="21">
    <source>
        <dbReference type="PROSITE" id="PS51473"/>
    </source>
</evidence>
<keyword evidence="10 22" id="KW-0418">Kinase</keyword>
<dbReference type="InterPro" id="IPR000719">
    <property type="entry name" value="Prot_kinase_dom"/>
</dbReference>
<keyword evidence="9" id="KW-0547">Nucleotide-binding</keyword>
<feature type="compositionally biased region" description="Pro residues" evidence="17">
    <location>
        <begin position="267"/>
        <end position="282"/>
    </location>
</feature>
<dbReference type="Gene3D" id="1.10.510.10">
    <property type="entry name" value="Transferase(Phosphotransferase) domain 1"/>
    <property type="match status" value="1"/>
</dbReference>
<evidence type="ECO:0000256" key="11">
    <source>
        <dbReference type="ARBA" id="ARBA00022840"/>
    </source>
</evidence>
<dbReference type="InterPro" id="IPR002902">
    <property type="entry name" value="GNK2"/>
</dbReference>
<reference evidence="22" key="1">
    <citation type="submission" date="2015-07" db="EMBL/GenBank/DDBJ databases">
        <title>Transcriptome Assembly of Anthurium amnicola.</title>
        <authorList>
            <person name="Suzuki J."/>
        </authorList>
    </citation>
    <scope>NUCLEOTIDE SEQUENCE</scope>
</reference>
<dbReference type="PROSITE" id="PS50011">
    <property type="entry name" value="PROTEIN_KINASE_DOM"/>
    <property type="match status" value="1"/>
</dbReference>
<keyword evidence="12 18" id="KW-1133">Transmembrane helix</keyword>
<keyword evidence="13 18" id="KW-0472">Membrane</keyword>